<dbReference type="Proteomes" id="UP001469553">
    <property type="component" value="Unassembled WGS sequence"/>
</dbReference>
<feature type="region of interest" description="Disordered" evidence="5">
    <location>
        <begin position="611"/>
        <end position="634"/>
    </location>
</feature>
<feature type="transmembrane region" description="Helical" evidence="6">
    <location>
        <begin position="183"/>
        <end position="203"/>
    </location>
</feature>
<dbReference type="EMBL" id="JAHRIP010000867">
    <property type="protein sequence ID" value="MEQ2279836.1"/>
    <property type="molecule type" value="Genomic_DNA"/>
</dbReference>
<proteinExistence type="predicted"/>
<keyword evidence="3 6" id="KW-1133">Transmembrane helix</keyword>
<keyword evidence="4 6" id="KW-0472">Membrane</keyword>
<reference evidence="8 9" key="1">
    <citation type="submission" date="2021-06" db="EMBL/GenBank/DDBJ databases">
        <authorList>
            <person name="Palmer J.M."/>
        </authorList>
    </citation>
    <scope>NUCLEOTIDE SEQUENCE [LARGE SCALE GENOMIC DNA]</scope>
    <source>
        <strain evidence="8 9">AS_MEX2019</strain>
        <tissue evidence="8">Muscle</tissue>
    </source>
</reference>
<protein>
    <recommendedName>
        <fullName evidence="7">STAS domain-containing protein</fullName>
    </recommendedName>
</protein>
<dbReference type="Pfam" id="PF01740">
    <property type="entry name" value="STAS"/>
    <property type="match status" value="1"/>
</dbReference>
<evidence type="ECO:0000256" key="1">
    <source>
        <dbReference type="ARBA" id="ARBA00004141"/>
    </source>
</evidence>
<keyword evidence="9" id="KW-1185">Reference proteome</keyword>
<evidence type="ECO:0000259" key="7">
    <source>
        <dbReference type="PROSITE" id="PS50801"/>
    </source>
</evidence>
<evidence type="ECO:0000313" key="8">
    <source>
        <dbReference type="EMBL" id="MEQ2279836.1"/>
    </source>
</evidence>
<dbReference type="Gene3D" id="3.30.750.24">
    <property type="entry name" value="STAS domain"/>
    <property type="match status" value="1"/>
</dbReference>
<dbReference type="InterPro" id="IPR036513">
    <property type="entry name" value="STAS_dom_sf"/>
</dbReference>
<dbReference type="CDD" id="cd07042">
    <property type="entry name" value="STAS_SulP_like_sulfate_transporter"/>
    <property type="match status" value="1"/>
</dbReference>
<accession>A0ABV0XEF2</accession>
<comment type="caution">
    <text evidence="8">The sequence shown here is derived from an EMBL/GenBank/DDBJ whole genome shotgun (WGS) entry which is preliminary data.</text>
</comment>
<keyword evidence="2 6" id="KW-0812">Transmembrane</keyword>
<feature type="transmembrane region" description="Helical" evidence="6">
    <location>
        <begin position="382"/>
        <end position="399"/>
    </location>
</feature>
<evidence type="ECO:0000256" key="2">
    <source>
        <dbReference type="ARBA" id="ARBA00022692"/>
    </source>
</evidence>
<dbReference type="InterPro" id="IPR001902">
    <property type="entry name" value="SLC26A/SulP_fam"/>
</dbReference>
<evidence type="ECO:0000256" key="3">
    <source>
        <dbReference type="ARBA" id="ARBA00022989"/>
    </source>
</evidence>
<dbReference type="PROSITE" id="PS01130">
    <property type="entry name" value="SLC26A"/>
    <property type="match status" value="1"/>
</dbReference>
<feature type="region of interest" description="Disordered" evidence="5">
    <location>
        <begin position="571"/>
        <end position="595"/>
    </location>
</feature>
<feature type="transmembrane region" description="Helical" evidence="6">
    <location>
        <begin position="419"/>
        <end position="439"/>
    </location>
</feature>
<evidence type="ECO:0000256" key="4">
    <source>
        <dbReference type="ARBA" id="ARBA00023136"/>
    </source>
</evidence>
<dbReference type="InterPro" id="IPR018045">
    <property type="entry name" value="S04_transporter_CS"/>
</dbReference>
<dbReference type="NCBIfam" id="TIGR00815">
    <property type="entry name" value="sulP"/>
    <property type="match status" value="1"/>
</dbReference>
<feature type="transmembrane region" description="Helical" evidence="6">
    <location>
        <begin position="483"/>
        <end position="508"/>
    </location>
</feature>
<evidence type="ECO:0000256" key="6">
    <source>
        <dbReference type="SAM" id="Phobius"/>
    </source>
</evidence>
<dbReference type="InterPro" id="IPR011547">
    <property type="entry name" value="SLC26A/SulP_dom"/>
</dbReference>
<feature type="transmembrane region" description="Helical" evidence="6">
    <location>
        <begin position="257"/>
        <end position="281"/>
    </location>
</feature>
<comment type="subcellular location">
    <subcellularLocation>
        <location evidence="1">Membrane</location>
        <topology evidence="1">Multi-pass membrane protein</topology>
    </subcellularLocation>
</comment>
<feature type="domain" description="STAS" evidence="7">
    <location>
        <begin position="532"/>
        <end position="723"/>
    </location>
</feature>
<sequence>MEPENESVPEEDAGNQLMLRVERPVYDERFLRAKLLHRKEDNTTFCQRLADRFRCSSVRVKAAVLSFLPILTWLPSYPVKQYLFSDVISGLSTGVVQLPQGLAYALLAAVPPVYGLYSSFYPVLLYTLFGTSRHVSIGTFAVVSLMIGGVAVREAPEKSFVLPINGSNSSLVLNEEALNAKRVQVAVVLTTMVGIIQFVFGLLRFGFVEIYLTEPLVRGFTTAAALHVVISQLKYLLGVKTQRFSGPLSAIYSVKAVLSKVALTNVPSLLLGLVSTVFLYGIKVLNERFKKKLPVPIPGEIIVVIVSTGVSYGLLLSEKYNVDIVGEIPTGLRAPTVPDFSLVPNLIPDAFAVAIVGFSMTISLAKTFALKHGYSVDGNQELIALGLCNFMSSFFHSFAITSSMSRSLVQESTGGKTQIAGLLSSLIVLLVVLAIGFVFQPLPQTALAAIITVNLVGMFKQFRDIPSLWRTSKIELAIWLVSFKASVLLGLDYGLLASIAFAVITVMYRTQRPKSSILGHITNSGLYYDVDEYEEASEYEGIKIFHSNSSIYFANSDFYVKELKEKTGVNSEELQAARKAKRKQKEKENKQQNSPLQICAKYKDETENVTHEVVPSSNEEQGLKNGELEDKSNETTTEDAVFLEPLSSVHSIILDWTTASFIDSVGAKAIKQVMKEYALVDVRVVIAGCNRSVLAELDALQFFTEDISTDMVFPTVHDAVLHCQHFNSRPPAASDEV</sequence>
<gene>
    <name evidence="8" type="ORF">AMECASPLE_013324</name>
</gene>
<dbReference type="PROSITE" id="PS50801">
    <property type="entry name" value="STAS"/>
    <property type="match status" value="1"/>
</dbReference>
<dbReference type="Pfam" id="PF00916">
    <property type="entry name" value="Sulfate_transp"/>
    <property type="match status" value="1"/>
</dbReference>
<feature type="transmembrane region" description="Helical" evidence="6">
    <location>
        <begin position="350"/>
        <end position="370"/>
    </location>
</feature>
<dbReference type="SUPFAM" id="SSF52091">
    <property type="entry name" value="SpoIIaa-like"/>
    <property type="match status" value="1"/>
</dbReference>
<feature type="transmembrane region" description="Helical" evidence="6">
    <location>
        <begin position="102"/>
        <end position="128"/>
    </location>
</feature>
<feature type="transmembrane region" description="Helical" evidence="6">
    <location>
        <begin position="293"/>
        <end position="315"/>
    </location>
</feature>
<feature type="transmembrane region" description="Helical" evidence="6">
    <location>
        <begin position="135"/>
        <end position="152"/>
    </location>
</feature>
<feature type="transmembrane region" description="Helical" evidence="6">
    <location>
        <begin position="446"/>
        <end position="463"/>
    </location>
</feature>
<name>A0ABV0XEF2_9TELE</name>
<evidence type="ECO:0000313" key="9">
    <source>
        <dbReference type="Proteomes" id="UP001469553"/>
    </source>
</evidence>
<feature type="transmembrane region" description="Helical" evidence="6">
    <location>
        <begin position="215"/>
        <end position="237"/>
    </location>
</feature>
<dbReference type="PANTHER" id="PTHR11814">
    <property type="entry name" value="SULFATE TRANSPORTER"/>
    <property type="match status" value="1"/>
</dbReference>
<dbReference type="InterPro" id="IPR002645">
    <property type="entry name" value="STAS_dom"/>
</dbReference>
<organism evidence="8 9">
    <name type="scientific">Ameca splendens</name>
    <dbReference type="NCBI Taxonomy" id="208324"/>
    <lineage>
        <taxon>Eukaryota</taxon>
        <taxon>Metazoa</taxon>
        <taxon>Chordata</taxon>
        <taxon>Craniata</taxon>
        <taxon>Vertebrata</taxon>
        <taxon>Euteleostomi</taxon>
        <taxon>Actinopterygii</taxon>
        <taxon>Neopterygii</taxon>
        <taxon>Teleostei</taxon>
        <taxon>Neoteleostei</taxon>
        <taxon>Acanthomorphata</taxon>
        <taxon>Ovalentaria</taxon>
        <taxon>Atherinomorphae</taxon>
        <taxon>Cyprinodontiformes</taxon>
        <taxon>Goodeidae</taxon>
        <taxon>Ameca</taxon>
    </lineage>
</organism>
<evidence type="ECO:0000256" key="5">
    <source>
        <dbReference type="SAM" id="MobiDB-lite"/>
    </source>
</evidence>